<evidence type="ECO:0000313" key="1">
    <source>
        <dbReference type="EMBL" id="ORX93430.1"/>
    </source>
</evidence>
<dbReference type="Proteomes" id="UP000193498">
    <property type="component" value="Unassembled WGS sequence"/>
</dbReference>
<name>A0A1Y1Y5X3_9FUNG</name>
<comment type="caution">
    <text evidence="1">The sequence shown here is derived from an EMBL/GenBank/DDBJ whole genome shotgun (WGS) entry which is preliminary data.</text>
</comment>
<dbReference type="InParanoid" id="A0A1Y1Y5X3"/>
<dbReference type="AlphaFoldDB" id="A0A1Y1Y5X3"/>
<reference evidence="1 2" key="1">
    <citation type="submission" date="2016-07" db="EMBL/GenBank/DDBJ databases">
        <title>Pervasive Adenine N6-methylation of Active Genes in Fungi.</title>
        <authorList>
            <consortium name="DOE Joint Genome Institute"/>
            <person name="Mondo S.J."/>
            <person name="Dannebaum R.O."/>
            <person name="Kuo R.C."/>
            <person name="Labutti K."/>
            <person name="Haridas S."/>
            <person name="Kuo A."/>
            <person name="Salamov A."/>
            <person name="Ahrendt S.R."/>
            <person name="Lipzen A."/>
            <person name="Sullivan W."/>
            <person name="Andreopoulos W.B."/>
            <person name="Clum A."/>
            <person name="Lindquist E."/>
            <person name="Daum C."/>
            <person name="Ramamoorthy G.K."/>
            <person name="Gryganskyi A."/>
            <person name="Culley D."/>
            <person name="Magnuson J.K."/>
            <person name="James T.Y."/>
            <person name="O'Malley M.A."/>
            <person name="Stajich J.E."/>
            <person name="Spatafora J.W."/>
            <person name="Visel A."/>
            <person name="Grigoriev I.V."/>
        </authorList>
    </citation>
    <scope>NUCLEOTIDE SEQUENCE [LARGE SCALE GENOMIC DNA]</scope>
    <source>
        <strain evidence="1 2">CBS 931.73</strain>
    </source>
</reference>
<gene>
    <name evidence="1" type="ORF">K493DRAFT_36405</name>
</gene>
<sequence length="89" mass="10151">MPSAIQKELLIEVADCYFSTNRLLDAARILAYLGYLFPELAFKHGLIAADLVIRAEKENAPLVPVNIYRRFFSKTFLMFICTSFSKAPF</sequence>
<evidence type="ECO:0000313" key="2">
    <source>
        <dbReference type="Proteomes" id="UP000193498"/>
    </source>
</evidence>
<protein>
    <submittedName>
        <fullName evidence="1">Uncharacterized protein</fullName>
    </submittedName>
</protein>
<organism evidence="1 2">
    <name type="scientific">Basidiobolus meristosporus CBS 931.73</name>
    <dbReference type="NCBI Taxonomy" id="1314790"/>
    <lineage>
        <taxon>Eukaryota</taxon>
        <taxon>Fungi</taxon>
        <taxon>Fungi incertae sedis</taxon>
        <taxon>Zoopagomycota</taxon>
        <taxon>Entomophthoromycotina</taxon>
        <taxon>Basidiobolomycetes</taxon>
        <taxon>Basidiobolales</taxon>
        <taxon>Basidiobolaceae</taxon>
        <taxon>Basidiobolus</taxon>
    </lineage>
</organism>
<proteinExistence type="predicted"/>
<accession>A0A1Y1Y5X3</accession>
<dbReference type="EMBL" id="MCFE01000236">
    <property type="protein sequence ID" value="ORX93430.1"/>
    <property type="molecule type" value="Genomic_DNA"/>
</dbReference>
<keyword evidence="2" id="KW-1185">Reference proteome</keyword>